<keyword evidence="4" id="KW-1003">Cell membrane</keyword>
<evidence type="ECO:0000256" key="5">
    <source>
        <dbReference type="ARBA" id="ARBA00022692"/>
    </source>
</evidence>
<evidence type="ECO:0000256" key="7">
    <source>
        <dbReference type="ARBA" id="ARBA00023136"/>
    </source>
</evidence>
<dbReference type="Proteomes" id="UP000236584">
    <property type="component" value="Chromosome"/>
</dbReference>
<organism evidence="9 10">
    <name type="scientific">Salinigranum rubrum</name>
    <dbReference type="NCBI Taxonomy" id="755307"/>
    <lineage>
        <taxon>Archaea</taxon>
        <taxon>Methanobacteriati</taxon>
        <taxon>Methanobacteriota</taxon>
        <taxon>Stenosarchaea group</taxon>
        <taxon>Halobacteria</taxon>
        <taxon>Halobacteriales</taxon>
        <taxon>Haloferacaceae</taxon>
        <taxon>Salinigranum</taxon>
    </lineage>
</organism>
<dbReference type="InterPro" id="IPR011606">
    <property type="entry name" value="Brnchd-chn_aa_trnsp_permease"/>
</dbReference>
<keyword evidence="7 8" id="KW-0472">Membrane</keyword>
<dbReference type="RefSeq" id="WP_103427160.1">
    <property type="nucleotide sequence ID" value="NZ_CP026309.1"/>
</dbReference>
<reference evidence="9 10" key="1">
    <citation type="submission" date="2018-01" db="EMBL/GenBank/DDBJ databases">
        <title>Complete genome sequence of Salinigranum rubrum GX10T, an extremely halophilic archaeon isolated from a marine solar saltern.</title>
        <authorList>
            <person name="Han S."/>
        </authorList>
    </citation>
    <scope>NUCLEOTIDE SEQUENCE [LARGE SCALE GENOMIC DNA]</scope>
    <source>
        <strain evidence="9 10">GX10</strain>
    </source>
</reference>
<keyword evidence="5 8" id="KW-0812">Transmembrane</keyword>
<feature type="transmembrane region" description="Helical" evidence="8">
    <location>
        <begin position="215"/>
        <end position="232"/>
    </location>
</feature>
<evidence type="ECO:0000256" key="6">
    <source>
        <dbReference type="ARBA" id="ARBA00022989"/>
    </source>
</evidence>
<comment type="subcellular location">
    <subcellularLocation>
        <location evidence="1">Cell membrane</location>
        <topology evidence="1">Multi-pass membrane protein</topology>
    </subcellularLocation>
</comment>
<accession>A0A2I8VNI1</accession>
<keyword evidence="10" id="KW-1185">Reference proteome</keyword>
<dbReference type="OrthoDB" id="213715at2157"/>
<evidence type="ECO:0000256" key="8">
    <source>
        <dbReference type="SAM" id="Phobius"/>
    </source>
</evidence>
<dbReference type="GO" id="GO:1903785">
    <property type="term" value="P:L-valine transmembrane transport"/>
    <property type="evidence" value="ECO:0007669"/>
    <property type="project" value="TreeGrafter"/>
</dbReference>
<evidence type="ECO:0000313" key="9">
    <source>
        <dbReference type="EMBL" id="AUV83471.1"/>
    </source>
</evidence>
<evidence type="ECO:0000256" key="4">
    <source>
        <dbReference type="ARBA" id="ARBA00022475"/>
    </source>
</evidence>
<dbReference type="AlphaFoldDB" id="A0A2I8VNI1"/>
<dbReference type="GO" id="GO:0005886">
    <property type="term" value="C:plasma membrane"/>
    <property type="evidence" value="ECO:0007669"/>
    <property type="project" value="UniProtKB-SubCell"/>
</dbReference>
<protein>
    <submittedName>
        <fullName evidence="9">Branched-chain amino acid ABC transporter permease</fullName>
    </submittedName>
</protein>
<evidence type="ECO:0000256" key="3">
    <source>
        <dbReference type="ARBA" id="ARBA00022448"/>
    </source>
</evidence>
<keyword evidence="3" id="KW-0813">Transport</keyword>
<dbReference type="EMBL" id="CP026309">
    <property type="protein sequence ID" value="AUV83471.1"/>
    <property type="molecule type" value="Genomic_DNA"/>
</dbReference>
<sequence>MSRLPPAAREGVRTSLPLVVSIVPFGLVAGVAAVDAGLSPVAALGMSVVVFAGAAQLAVIDLLGRDASLVVAVVTGVVVNLRMMMYSASIAPYFQRYRARWKAFLAFFLTDQAYAVSIARFEARDGEERDASGERGDWFYLGVGASLWVGWVVTTAVGVGLGRGLPDSWGLDFAVPLIFLALLVPRIEDGTTAAAGVVAGLVALFGSGLPYELGLPLAAAVGVGVGLVAEEVRGR</sequence>
<feature type="transmembrane region" description="Helical" evidence="8">
    <location>
        <begin position="15"/>
        <end position="34"/>
    </location>
</feature>
<evidence type="ECO:0000256" key="2">
    <source>
        <dbReference type="ARBA" id="ARBA00010735"/>
    </source>
</evidence>
<keyword evidence="6 8" id="KW-1133">Transmembrane helix</keyword>
<dbReference type="KEGG" id="srub:C2R22_18990"/>
<dbReference type="Pfam" id="PF03591">
    <property type="entry name" value="AzlC"/>
    <property type="match status" value="1"/>
</dbReference>
<gene>
    <name evidence="9" type="ORF">C2R22_18990</name>
</gene>
<dbReference type="PANTHER" id="PTHR34979:SF1">
    <property type="entry name" value="INNER MEMBRANE PROTEIN YGAZ"/>
    <property type="match status" value="1"/>
</dbReference>
<feature type="transmembrane region" description="Helical" evidence="8">
    <location>
        <begin position="41"/>
        <end position="63"/>
    </location>
</feature>
<dbReference type="PANTHER" id="PTHR34979">
    <property type="entry name" value="INNER MEMBRANE PROTEIN YGAZ"/>
    <property type="match status" value="1"/>
</dbReference>
<feature type="transmembrane region" description="Helical" evidence="8">
    <location>
        <begin position="168"/>
        <end position="184"/>
    </location>
</feature>
<dbReference type="GeneID" id="35594224"/>
<proteinExistence type="inferred from homology"/>
<feature type="transmembrane region" description="Helical" evidence="8">
    <location>
        <begin position="69"/>
        <end position="94"/>
    </location>
</feature>
<evidence type="ECO:0000256" key="1">
    <source>
        <dbReference type="ARBA" id="ARBA00004651"/>
    </source>
</evidence>
<name>A0A2I8VNI1_9EURY</name>
<feature type="transmembrane region" description="Helical" evidence="8">
    <location>
        <begin position="138"/>
        <end position="162"/>
    </location>
</feature>
<evidence type="ECO:0000313" key="10">
    <source>
        <dbReference type="Proteomes" id="UP000236584"/>
    </source>
</evidence>
<comment type="similarity">
    <text evidence="2">Belongs to the AzlC family.</text>
</comment>